<keyword evidence="2" id="KW-0255">Endonuclease</keyword>
<dbReference type="SUPFAM" id="SSF52980">
    <property type="entry name" value="Restriction endonuclease-like"/>
    <property type="match status" value="1"/>
</dbReference>
<organism evidence="2">
    <name type="scientific">Roseihalotalea indica</name>
    <dbReference type="NCBI Taxonomy" id="2867963"/>
    <lineage>
        <taxon>Bacteria</taxon>
        <taxon>Pseudomonadati</taxon>
        <taxon>Bacteroidota</taxon>
        <taxon>Cytophagia</taxon>
        <taxon>Cytophagales</taxon>
        <taxon>Catalimonadaceae</taxon>
        <taxon>Roseihalotalea</taxon>
    </lineage>
</organism>
<reference evidence="2" key="1">
    <citation type="journal article" date="2023" name="Comput. Struct. Biotechnol. J.">
        <title>Discovery of a novel marine Bacteroidetes with a rich repertoire of carbohydrate-active enzymes.</title>
        <authorList>
            <person name="Chen B."/>
            <person name="Liu G."/>
            <person name="Chen Q."/>
            <person name="Wang H."/>
            <person name="Liu L."/>
            <person name="Tang K."/>
        </authorList>
    </citation>
    <scope>NUCLEOTIDE SEQUENCE</scope>
    <source>
        <strain evidence="2">TK19036</strain>
    </source>
</reference>
<dbReference type="InterPro" id="IPR011335">
    <property type="entry name" value="Restrct_endonuc-II-like"/>
</dbReference>
<name>A0AA49GI03_9BACT</name>
<keyword evidence="2" id="KW-0378">Hydrolase</keyword>
<keyword evidence="2" id="KW-0540">Nuclease</keyword>
<feature type="domain" description="Putative restriction endonuclease" evidence="1">
    <location>
        <begin position="32"/>
        <end position="203"/>
    </location>
</feature>
<dbReference type="GO" id="GO:0004519">
    <property type="term" value="F:endonuclease activity"/>
    <property type="evidence" value="ECO:0007669"/>
    <property type="project" value="UniProtKB-KW"/>
</dbReference>
<dbReference type="InterPro" id="IPR012296">
    <property type="entry name" value="Nuclease_put_TT1808"/>
</dbReference>
<accession>A0AA49GI03</accession>
<dbReference type="AlphaFoldDB" id="A0AA49GI03"/>
<dbReference type="Pfam" id="PF05685">
    <property type="entry name" value="Uma2"/>
    <property type="match status" value="1"/>
</dbReference>
<protein>
    <submittedName>
        <fullName evidence="2">Uma2 family endonuclease</fullName>
    </submittedName>
</protein>
<evidence type="ECO:0000313" key="2">
    <source>
        <dbReference type="EMBL" id="WKN34228.1"/>
    </source>
</evidence>
<gene>
    <name evidence="2" type="ORF">K4G66_17765</name>
</gene>
<proteinExistence type="predicted"/>
<dbReference type="PANTHER" id="PTHR34107:SF7">
    <property type="entry name" value="SLR2092 PROTEIN"/>
    <property type="match status" value="1"/>
</dbReference>
<evidence type="ECO:0000259" key="1">
    <source>
        <dbReference type="Pfam" id="PF05685"/>
    </source>
</evidence>
<dbReference type="PANTHER" id="PTHR34107">
    <property type="entry name" value="SLL0198 PROTEIN-RELATED"/>
    <property type="match status" value="1"/>
</dbReference>
<dbReference type="CDD" id="cd06260">
    <property type="entry name" value="DUF820-like"/>
    <property type="match status" value="1"/>
</dbReference>
<reference evidence="2" key="2">
    <citation type="journal article" date="2024" name="Antonie Van Leeuwenhoek">
        <title>Roseihalotalea indica gen. nov., sp. nov., a halophilic Bacteroidetes from mesopelagic Southwest Indian Ocean with higher carbohydrate metabolic potential.</title>
        <authorList>
            <person name="Chen B."/>
            <person name="Zhang M."/>
            <person name="Lin D."/>
            <person name="Ye J."/>
            <person name="Tang K."/>
        </authorList>
    </citation>
    <scope>NUCLEOTIDE SEQUENCE</scope>
    <source>
        <strain evidence="2">TK19036</strain>
    </source>
</reference>
<dbReference type="Gene3D" id="3.90.1570.10">
    <property type="entry name" value="tt1808, chain A"/>
    <property type="match status" value="1"/>
</dbReference>
<dbReference type="InterPro" id="IPR008538">
    <property type="entry name" value="Uma2"/>
</dbReference>
<sequence length="208" mass="24200">MKFRILKENPRVMEMEHYHVLRGRQVHQMTDEEFYEFCLDNRDLRIERNKHQEIIIMSPTGSLSGKRNAEILRQLANWNVQHKLGKTFDSSTGFKLPDGSNRAPDAAWVSNATWDALSDEEKRKFAPLCPEFVIERKSDTDDLEDLKEKMHMWLRNGCQLAWLIDPDEQQAYLYHPNTTTETISGFGQTLSGENILPSFSLDLSLLNE</sequence>
<dbReference type="EMBL" id="CP120682">
    <property type="protein sequence ID" value="WKN34228.1"/>
    <property type="molecule type" value="Genomic_DNA"/>
</dbReference>